<dbReference type="InterPro" id="IPR000719">
    <property type="entry name" value="Prot_kinase_dom"/>
</dbReference>
<comment type="similarity">
    <text evidence="10">Belongs to the protein kinase superfamily.</text>
</comment>
<dbReference type="FunFam" id="3.30.200.20:FF:000042">
    <property type="entry name" value="Aurora kinase A"/>
    <property type="match status" value="1"/>
</dbReference>
<dbReference type="GO" id="GO:0005524">
    <property type="term" value="F:ATP binding"/>
    <property type="evidence" value="ECO:0007669"/>
    <property type="project" value="UniProtKB-UniRule"/>
</dbReference>
<dbReference type="FunFam" id="1.10.510.10:FF:000945">
    <property type="entry name" value="Uncharacterized protein"/>
    <property type="match status" value="1"/>
</dbReference>
<gene>
    <name evidence="12" type="ORF">PSON_ATCC_30995.1.T0260219</name>
</gene>
<keyword evidence="3" id="KW-0808">Transferase</keyword>
<evidence type="ECO:0000256" key="7">
    <source>
        <dbReference type="ARBA" id="ARBA00047899"/>
    </source>
</evidence>
<dbReference type="OrthoDB" id="300340at2759"/>
<keyword evidence="13" id="KW-1185">Reference proteome</keyword>
<dbReference type="SMART" id="SM00220">
    <property type="entry name" value="S_TKc"/>
    <property type="match status" value="1"/>
</dbReference>
<dbReference type="AlphaFoldDB" id="A0A8S1LZ38"/>
<dbReference type="EC" id="2.7.11.1" evidence="1"/>
<dbReference type="InterPro" id="IPR017441">
    <property type="entry name" value="Protein_kinase_ATP_BS"/>
</dbReference>
<reference evidence="12" key="1">
    <citation type="submission" date="2021-01" db="EMBL/GenBank/DDBJ databases">
        <authorList>
            <consortium name="Genoscope - CEA"/>
            <person name="William W."/>
        </authorList>
    </citation>
    <scope>NUCLEOTIDE SEQUENCE</scope>
</reference>
<dbReference type="PANTHER" id="PTHR43895">
    <property type="entry name" value="CALCIUM/CALMODULIN-DEPENDENT PROTEIN KINASE KINASE-RELATED"/>
    <property type="match status" value="1"/>
</dbReference>
<proteinExistence type="inferred from homology"/>
<dbReference type="PANTHER" id="PTHR43895:SF32">
    <property type="entry name" value="SERINE_THREONINE-PROTEIN KINASE CHK1"/>
    <property type="match status" value="1"/>
</dbReference>
<keyword evidence="2 10" id="KW-0723">Serine/threonine-protein kinase</keyword>
<evidence type="ECO:0000256" key="10">
    <source>
        <dbReference type="RuleBase" id="RU000304"/>
    </source>
</evidence>
<comment type="catalytic activity">
    <reaction evidence="7">
        <text>L-threonyl-[protein] + ATP = O-phospho-L-threonyl-[protein] + ADP + H(+)</text>
        <dbReference type="Rhea" id="RHEA:46608"/>
        <dbReference type="Rhea" id="RHEA-COMP:11060"/>
        <dbReference type="Rhea" id="RHEA-COMP:11605"/>
        <dbReference type="ChEBI" id="CHEBI:15378"/>
        <dbReference type="ChEBI" id="CHEBI:30013"/>
        <dbReference type="ChEBI" id="CHEBI:30616"/>
        <dbReference type="ChEBI" id="CHEBI:61977"/>
        <dbReference type="ChEBI" id="CHEBI:456216"/>
        <dbReference type="EC" id="2.7.11.1"/>
    </reaction>
</comment>
<feature type="binding site" evidence="9">
    <location>
        <position position="158"/>
    </location>
    <ligand>
        <name>ATP</name>
        <dbReference type="ChEBI" id="CHEBI:30616"/>
    </ligand>
</feature>
<evidence type="ECO:0000256" key="4">
    <source>
        <dbReference type="ARBA" id="ARBA00022741"/>
    </source>
</evidence>
<dbReference type="PROSITE" id="PS50011">
    <property type="entry name" value="PROTEIN_KINASE_DOM"/>
    <property type="match status" value="1"/>
</dbReference>
<dbReference type="GO" id="GO:0004674">
    <property type="term" value="F:protein serine/threonine kinase activity"/>
    <property type="evidence" value="ECO:0007669"/>
    <property type="project" value="UniProtKB-KW"/>
</dbReference>
<dbReference type="InterPro" id="IPR008271">
    <property type="entry name" value="Ser/Thr_kinase_AS"/>
</dbReference>
<evidence type="ECO:0000256" key="5">
    <source>
        <dbReference type="ARBA" id="ARBA00022777"/>
    </source>
</evidence>
<feature type="domain" description="Protein kinase" evidence="11">
    <location>
        <begin position="129"/>
        <end position="391"/>
    </location>
</feature>
<dbReference type="GO" id="GO:0007165">
    <property type="term" value="P:signal transduction"/>
    <property type="evidence" value="ECO:0007669"/>
    <property type="project" value="TreeGrafter"/>
</dbReference>
<organism evidence="12 13">
    <name type="scientific">Paramecium sonneborni</name>
    <dbReference type="NCBI Taxonomy" id="65129"/>
    <lineage>
        <taxon>Eukaryota</taxon>
        <taxon>Sar</taxon>
        <taxon>Alveolata</taxon>
        <taxon>Ciliophora</taxon>
        <taxon>Intramacronucleata</taxon>
        <taxon>Oligohymenophorea</taxon>
        <taxon>Peniculida</taxon>
        <taxon>Parameciidae</taxon>
        <taxon>Paramecium</taxon>
    </lineage>
</organism>
<keyword evidence="4 9" id="KW-0547">Nucleotide-binding</keyword>
<evidence type="ECO:0000256" key="6">
    <source>
        <dbReference type="ARBA" id="ARBA00022840"/>
    </source>
</evidence>
<evidence type="ECO:0000256" key="2">
    <source>
        <dbReference type="ARBA" id="ARBA00022527"/>
    </source>
</evidence>
<sequence>MRQKSDSCFSAHSNRQDCLWKKGYPQIQFGSQLVILNGLKIRDSQKKNIQFKFAYVQDKYLIVDQRYINLENIQMKKFIISQSQFESLAFLQFKNNFDLFEIFGSVPQVSEIQNYCKLHTIQDNFENNYEIMKLIGKGSFAKVFKVKQIENQQIYAVKIFNKMKMKENEDENQQSLWKEIQIMRLMNHKHIIKLREIYEDEIKVYVIVDLLKGGELISKIEKQMKIYDESLVRKLIYNILDALIYIKERKVIHRDIKPENLILKDENDISNIVIADFGLADFYQEKGQYLFKKCGSLGFVAPEILQDKLYDYKVDVYSLGIVMFLLLTGEAAIQGCSTQEVLKNNTYGLIDYKKLESCDISQEAKDLCKKMLILNQNQRISAEVAIQHPWFKIDNYNISNNTLQIHRVQQDLKGQKEFLFCLTPLWVNKSLRSISDSSDQYGALTINVRDRTIEEILNSKNFKSDSAIYDLEDDIIEEETIANRIENHKLLVKQRSLP</sequence>
<name>A0A8S1LZ38_9CILI</name>
<accession>A0A8S1LZ38</accession>
<dbReference type="EMBL" id="CAJJDN010000026">
    <property type="protein sequence ID" value="CAD8070106.1"/>
    <property type="molecule type" value="Genomic_DNA"/>
</dbReference>
<evidence type="ECO:0000256" key="3">
    <source>
        <dbReference type="ARBA" id="ARBA00022679"/>
    </source>
</evidence>
<dbReference type="Pfam" id="PF00069">
    <property type="entry name" value="Pkinase"/>
    <property type="match status" value="1"/>
</dbReference>
<evidence type="ECO:0000256" key="1">
    <source>
        <dbReference type="ARBA" id="ARBA00012513"/>
    </source>
</evidence>
<keyword evidence="6 9" id="KW-0067">ATP-binding</keyword>
<evidence type="ECO:0000256" key="9">
    <source>
        <dbReference type="PROSITE-ProRule" id="PRU10141"/>
    </source>
</evidence>
<dbReference type="PROSITE" id="PS00108">
    <property type="entry name" value="PROTEIN_KINASE_ST"/>
    <property type="match status" value="1"/>
</dbReference>
<protein>
    <recommendedName>
        <fullName evidence="1">non-specific serine/threonine protein kinase</fullName>
        <ecNumber evidence="1">2.7.11.1</ecNumber>
    </recommendedName>
</protein>
<dbReference type="PROSITE" id="PS00107">
    <property type="entry name" value="PROTEIN_KINASE_ATP"/>
    <property type="match status" value="1"/>
</dbReference>
<dbReference type="Proteomes" id="UP000692954">
    <property type="component" value="Unassembled WGS sequence"/>
</dbReference>
<evidence type="ECO:0000259" key="11">
    <source>
        <dbReference type="PROSITE" id="PS50011"/>
    </source>
</evidence>
<keyword evidence="5" id="KW-0418">Kinase</keyword>
<comment type="caution">
    <text evidence="12">The sequence shown here is derived from an EMBL/GenBank/DDBJ whole genome shotgun (WGS) entry which is preliminary data.</text>
</comment>
<evidence type="ECO:0000313" key="13">
    <source>
        <dbReference type="Proteomes" id="UP000692954"/>
    </source>
</evidence>
<evidence type="ECO:0000256" key="8">
    <source>
        <dbReference type="ARBA" id="ARBA00048679"/>
    </source>
</evidence>
<comment type="catalytic activity">
    <reaction evidence="8">
        <text>L-seryl-[protein] + ATP = O-phospho-L-seryl-[protein] + ADP + H(+)</text>
        <dbReference type="Rhea" id="RHEA:17989"/>
        <dbReference type="Rhea" id="RHEA-COMP:9863"/>
        <dbReference type="Rhea" id="RHEA-COMP:11604"/>
        <dbReference type="ChEBI" id="CHEBI:15378"/>
        <dbReference type="ChEBI" id="CHEBI:29999"/>
        <dbReference type="ChEBI" id="CHEBI:30616"/>
        <dbReference type="ChEBI" id="CHEBI:83421"/>
        <dbReference type="ChEBI" id="CHEBI:456216"/>
        <dbReference type="EC" id="2.7.11.1"/>
    </reaction>
</comment>
<evidence type="ECO:0000313" key="12">
    <source>
        <dbReference type="EMBL" id="CAD8070106.1"/>
    </source>
</evidence>